<evidence type="ECO:0000313" key="2">
    <source>
        <dbReference type="Proteomes" id="UP000008148"/>
    </source>
</evidence>
<dbReference type="Proteomes" id="UP000008148">
    <property type="component" value="Chromosome"/>
</dbReference>
<dbReference type="HOGENOM" id="CLU_3133854_0_0_6"/>
<dbReference type="STRING" id="290338.CKO_00589"/>
<proteinExistence type="predicted"/>
<organism evidence="1 2">
    <name type="scientific">Citrobacter koseri (strain ATCC BAA-895 / CDC 4225-83 / SGSC4696)</name>
    <dbReference type="NCBI Taxonomy" id="290338"/>
    <lineage>
        <taxon>Bacteria</taxon>
        <taxon>Pseudomonadati</taxon>
        <taxon>Pseudomonadota</taxon>
        <taxon>Gammaproteobacteria</taxon>
        <taxon>Enterobacterales</taxon>
        <taxon>Enterobacteriaceae</taxon>
        <taxon>Citrobacter</taxon>
    </lineage>
</organism>
<dbReference type="EMBL" id="CP000822">
    <property type="protein sequence ID" value="ABV11743.1"/>
    <property type="molecule type" value="Genomic_DNA"/>
</dbReference>
<reference evidence="1 2" key="1">
    <citation type="submission" date="2007-08" db="EMBL/GenBank/DDBJ databases">
        <authorList>
            <consortium name="The Citrobacter koseri Genome Sequencing Project"/>
            <person name="McClelland M."/>
            <person name="Sanderson E.K."/>
            <person name="Porwollik S."/>
            <person name="Spieth J."/>
            <person name="Clifton W.S."/>
            <person name="Latreille P."/>
            <person name="Courtney L."/>
            <person name="Wang C."/>
            <person name="Pepin K."/>
            <person name="Bhonagiri V."/>
            <person name="Nash W."/>
            <person name="Johnson M."/>
            <person name="Thiruvilangam P."/>
            <person name="Wilson R."/>
        </authorList>
    </citation>
    <scope>NUCLEOTIDE SEQUENCE [LARGE SCALE GENOMIC DNA]</scope>
    <source>
        <strain evidence="2">ATCC BAA-895 / CDC 4225-83 / SGSC4696</strain>
    </source>
</reference>
<keyword evidence="2" id="KW-1185">Reference proteome</keyword>
<protein>
    <submittedName>
        <fullName evidence="1">Uncharacterized protein</fullName>
    </submittedName>
</protein>
<evidence type="ECO:0000313" key="1">
    <source>
        <dbReference type="EMBL" id="ABV11743.1"/>
    </source>
</evidence>
<dbReference type="KEGG" id="cko:CKO_00589"/>
<dbReference type="AlphaFoldDB" id="A8AE30"/>
<name>A8AE30_CITK8</name>
<accession>A8AE30</accession>
<sequence>MTLCVVTPDSGAGTLFGLRFIALSRTIKKPRRGGVFLQLVGDYARTKSM</sequence>
<gene>
    <name evidence="1" type="ordered locus">CKO_00589</name>
</gene>